<dbReference type="EMBL" id="CP014989">
    <property type="protein sequence ID" value="ANS80267.1"/>
    <property type="molecule type" value="Genomic_DNA"/>
</dbReference>
<name>A0A1B1NFS5_9MICO</name>
<gene>
    <name evidence="1" type="ORF">SGUI_2871</name>
</gene>
<organism evidence="1 2">
    <name type="scientific">Serinicoccus hydrothermalis</name>
    <dbReference type="NCBI Taxonomy" id="1758689"/>
    <lineage>
        <taxon>Bacteria</taxon>
        <taxon>Bacillati</taxon>
        <taxon>Actinomycetota</taxon>
        <taxon>Actinomycetes</taxon>
        <taxon>Micrococcales</taxon>
        <taxon>Ornithinimicrobiaceae</taxon>
        <taxon>Serinicoccus</taxon>
    </lineage>
</organism>
<keyword evidence="2" id="KW-1185">Reference proteome</keyword>
<evidence type="ECO:0000313" key="1">
    <source>
        <dbReference type="EMBL" id="ANS80267.1"/>
    </source>
</evidence>
<accession>A0A1B1NFS5</accession>
<dbReference type="AlphaFoldDB" id="A0A1B1NFS5"/>
<protein>
    <submittedName>
        <fullName evidence="1">Transcriptional regulator, Fis family</fullName>
    </submittedName>
</protein>
<sequence length="444" mass="46312">MRGAPVAAEAAAELDLTAYAEQALIVGAQAIAAAGGAQDTYNLEQLIHDVGSRTAEASASAAQATDKVISGATATMRQMTTEVNKALKEAGETSRATFTQTVAQARADLQSQVLALVGGDDPQLVAKLDSLLATFGSNLTDHTDKRTAELFEKATKALDPADPTSPLARHQHELAKQQADLTSRLDEQHAALAKGVEEIKTTLASQKAAAEVAAQLASVTPLKGGTFESQVHAVMHALATGLSDEYAETGTVVGNVAGSKKGDGVLTVMGGPARVVLEMSATKAPREWTAYLEESERNRGATTSIGVVPSLAQNADQQVRVLGPRRVVVVFDPQTDDPAMLRLTVQILRVAALAATTDQRTGAVEVAREHIAQALAELSRIQNISRFAGLAKSNAQKVETEAERLAAHLNRLLLQAQTALVEPILATPTDDGNAGTEASDSGAA</sequence>
<evidence type="ECO:0000313" key="2">
    <source>
        <dbReference type="Proteomes" id="UP000092482"/>
    </source>
</evidence>
<dbReference type="KEGG" id="serj:SGUI_2871"/>
<proteinExistence type="predicted"/>
<dbReference type="Proteomes" id="UP000092482">
    <property type="component" value="Chromosome"/>
</dbReference>
<reference evidence="1 2" key="1">
    <citation type="submission" date="2016-03" db="EMBL/GenBank/DDBJ databases">
        <title>Shallow-sea hydrothermal system.</title>
        <authorList>
            <person name="Tang K."/>
        </authorList>
    </citation>
    <scope>NUCLEOTIDE SEQUENCE [LARGE SCALE GENOMIC DNA]</scope>
    <source>
        <strain evidence="1 2">JLT9</strain>
    </source>
</reference>